<dbReference type="Pfam" id="PF10011">
    <property type="entry name" value="DUF2254"/>
    <property type="match status" value="1"/>
</dbReference>
<feature type="region of interest" description="Disordered" evidence="1">
    <location>
        <begin position="291"/>
        <end position="310"/>
    </location>
</feature>
<dbReference type="RefSeq" id="WP_240519907.1">
    <property type="nucleotide sequence ID" value="NZ_CP025330.1"/>
</dbReference>
<dbReference type="AlphaFoldDB" id="A0A2H1JDE0"/>
<reference evidence="3" key="1">
    <citation type="submission" date="2017-03" db="EMBL/GenBank/DDBJ databases">
        <authorList>
            <person name="Monnet C."/>
        </authorList>
    </citation>
    <scope>NUCLEOTIDE SEQUENCE [LARGE SCALE GENOMIC DNA]</scope>
    <source>
        <strain evidence="3">CNRZ 920</strain>
    </source>
</reference>
<evidence type="ECO:0000313" key="2">
    <source>
        <dbReference type="EMBL" id="SMX85182.1"/>
    </source>
</evidence>
<name>A0A2H1JDE0_BREAU</name>
<dbReference type="Proteomes" id="UP000234289">
    <property type="component" value="Unassembled WGS sequence"/>
</dbReference>
<feature type="compositionally biased region" description="Low complexity" evidence="1">
    <location>
        <begin position="291"/>
        <end position="304"/>
    </location>
</feature>
<sequence length="310" mass="33519">MGAALRDGDSEAGPARRETAADRREWAAMCRQVRVPTMWGIPLRLFLLALGAVLPALDRALAPPHAVAVRRRRRAPRGDVVLAVNIPRLLDCEGAWGMRIELVPSLGTPVPSGGFLFRTSVPVGRAQCRALESALAFGDVLAPASGPFGAIRAMVDIALKALSPAVNDPSRVVQALEEIEDILAELAPYIAKREALLAAHPDASVLREWTRSWADYVAAATDEIRQYGTGSVQIQRRLRALFDTLAGQCELQQRAALLERRAALHRGLERWWPDPLDRRLAGCADPQGLGRALGTAARAEQAPEPEAPPA</sequence>
<dbReference type="EMBL" id="FXZG01000010">
    <property type="protein sequence ID" value="SMX85182.1"/>
    <property type="molecule type" value="Genomic_DNA"/>
</dbReference>
<evidence type="ECO:0000256" key="1">
    <source>
        <dbReference type="SAM" id="MobiDB-lite"/>
    </source>
</evidence>
<protein>
    <submittedName>
        <fullName evidence="2">Predicted membrane protein (DUF2254)</fullName>
    </submittedName>
</protein>
<accession>A0A2H1JDE0</accession>
<organism evidence="2 3">
    <name type="scientific">Brevibacterium aurantiacum</name>
    <dbReference type="NCBI Taxonomy" id="273384"/>
    <lineage>
        <taxon>Bacteria</taxon>
        <taxon>Bacillati</taxon>
        <taxon>Actinomycetota</taxon>
        <taxon>Actinomycetes</taxon>
        <taxon>Micrococcales</taxon>
        <taxon>Brevibacteriaceae</taxon>
        <taxon>Brevibacterium</taxon>
    </lineage>
</organism>
<dbReference type="InterPro" id="IPR018723">
    <property type="entry name" value="DUF2254_membrane"/>
</dbReference>
<gene>
    <name evidence="2" type="ORF">BAUR920_01983</name>
</gene>
<proteinExistence type="predicted"/>
<evidence type="ECO:0000313" key="3">
    <source>
        <dbReference type="Proteomes" id="UP000234289"/>
    </source>
</evidence>